<evidence type="ECO:0000256" key="2">
    <source>
        <dbReference type="ARBA" id="ARBA00013090"/>
    </source>
</evidence>
<keyword evidence="6 7" id="KW-0961">Cell wall biogenesis/degradation</keyword>
<dbReference type="OrthoDB" id="9801055at2"/>
<evidence type="ECO:0000256" key="4">
    <source>
        <dbReference type="ARBA" id="ARBA00022984"/>
    </source>
</evidence>
<dbReference type="GO" id="GO:0008360">
    <property type="term" value="P:regulation of cell shape"/>
    <property type="evidence" value="ECO:0007669"/>
    <property type="project" value="UniProtKB-KW"/>
</dbReference>
<evidence type="ECO:0000256" key="6">
    <source>
        <dbReference type="ARBA" id="ARBA00023316"/>
    </source>
</evidence>
<dbReference type="Proteomes" id="UP000000238">
    <property type="component" value="Chromosome"/>
</dbReference>
<feature type="binding site" evidence="7">
    <location>
        <begin position="51"/>
        <end position="52"/>
    </location>
    <ligand>
        <name>substrate</name>
    </ligand>
</feature>
<evidence type="ECO:0000256" key="1">
    <source>
        <dbReference type="ARBA" id="ARBA00001602"/>
    </source>
</evidence>
<dbReference type="STRING" id="349521.HCH_05080"/>
<dbReference type="InterPro" id="IPR033134">
    <property type="entry name" value="Asp/Glu_racemase_AS_2"/>
</dbReference>
<keyword evidence="9" id="KW-1185">Reference proteome</keyword>
<dbReference type="PROSITE" id="PS00924">
    <property type="entry name" value="ASP_GLU_RACEMASE_2"/>
    <property type="match status" value="1"/>
</dbReference>
<dbReference type="EMBL" id="CP000155">
    <property type="protein sequence ID" value="ABC31762.1"/>
    <property type="molecule type" value="Genomic_DNA"/>
</dbReference>
<dbReference type="InterPro" id="IPR004391">
    <property type="entry name" value="Glu_race"/>
</dbReference>
<feature type="active site" description="Proton donor/acceptor" evidence="7">
    <location>
        <position position="193"/>
    </location>
</feature>
<gene>
    <name evidence="7 8" type="primary">murI</name>
    <name evidence="8" type="ordered locus">HCH_05080</name>
</gene>
<dbReference type="GO" id="GO:0008881">
    <property type="term" value="F:glutamate racemase activity"/>
    <property type="evidence" value="ECO:0007669"/>
    <property type="project" value="UniProtKB-UniRule"/>
</dbReference>
<feature type="binding site" evidence="7">
    <location>
        <begin position="84"/>
        <end position="85"/>
    </location>
    <ligand>
        <name>substrate</name>
    </ligand>
</feature>
<dbReference type="AlphaFoldDB" id="Q2SC62"/>
<dbReference type="EC" id="5.1.1.3" evidence="2 7"/>
<dbReference type="InterPro" id="IPR001920">
    <property type="entry name" value="Asp/Glu_race"/>
</dbReference>
<dbReference type="KEGG" id="hch:HCH_05080"/>
<dbReference type="NCBIfam" id="TIGR00067">
    <property type="entry name" value="glut_race"/>
    <property type="match status" value="1"/>
</dbReference>
<dbReference type="HAMAP" id="MF_00258">
    <property type="entry name" value="Glu_racemase"/>
    <property type="match status" value="1"/>
</dbReference>
<dbReference type="UniPathway" id="UPA00219"/>
<dbReference type="PROSITE" id="PS00923">
    <property type="entry name" value="ASP_GLU_RACEMASE_1"/>
    <property type="match status" value="1"/>
</dbReference>
<organism evidence="8 9">
    <name type="scientific">Hahella chejuensis (strain KCTC 2396)</name>
    <dbReference type="NCBI Taxonomy" id="349521"/>
    <lineage>
        <taxon>Bacteria</taxon>
        <taxon>Pseudomonadati</taxon>
        <taxon>Pseudomonadota</taxon>
        <taxon>Gammaproteobacteria</taxon>
        <taxon>Oceanospirillales</taxon>
        <taxon>Hahellaceae</taxon>
        <taxon>Hahella</taxon>
    </lineage>
</organism>
<dbReference type="eggNOG" id="COG0796">
    <property type="taxonomic scope" value="Bacteria"/>
</dbReference>
<dbReference type="RefSeq" id="WP_011398827.1">
    <property type="nucleotide sequence ID" value="NC_007645.1"/>
</dbReference>
<dbReference type="SUPFAM" id="SSF53681">
    <property type="entry name" value="Aspartate/glutamate racemase"/>
    <property type="match status" value="2"/>
</dbReference>
<dbReference type="GO" id="GO:0009252">
    <property type="term" value="P:peptidoglycan biosynthetic process"/>
    <property type="evidence" value="ECO:0007669"/>
    <property type="project" value="UniProtKB-UniRule"/>
</dbReference>
<dbReference type="GO" id="GO:0071555">
    <property type="term" value="P:cell wall organization"/>
    <property type="evidence" value="ECO:0007669"/>
    <property type="project" value="UniProtKB-KW"/>
</dbReference>
<reference evidence="8 9" key="1">
    <citation type="journal article" date="2005" name="Nucleic Acids Res.">
        <title>Genomic blueprint of Hahella chejuensis, a marine microbe producing an algicidal agent.</title>
        <authorList>
            <person name="Jeong H."/>
            <person name="Yim J.H."/>
            <person name="Lee C."/>
            <person name="Choi S.-H."/>
            <person name="Park Y.K."/>
            <person name="Yoon S.H."/>
            <person name="Hur C.-G."/>
            <person name="Kang H.-Y."/>
            <person name="Kim D."/>
            <person name="Lee H.H."/>
            <person name="Park K.H."/>
            <person name="Park S.-H."/>
            <person name="Park H.-S."/>
            <person name="Lee H.K."/>
            <person name="Oh T.K."/>
            <person name="Kim J.F."/>
        </authorList>
    </citation>
    <scope>NUCLEOTIDE SEQUENCE [LARGE SCALE GENOMIC DNA]</scope>
    <source>
        <strain evidence="8 9">KCTC 2396</strain>
    </source>
</reference>
<name>Q2SC62_HAHCH</name>
<proteinExistence type="inferred from homology"/>
<feature type="binding site" evidence="7">
    <location>
        <begin position="19"/>
        <end position="20"/>
    </location>
    <ligand>
        <name>substrate</name>
    </ligand>
</feature>
<accession>Q2SC62</accession>
<evidence type="ECO:0000256" key="5">
    <source>
        <dbReference type="ARBA" id="ARBA00023235"/>
    </source>
</evidence>
<dbReference type="Pfam" id="PF01177">
    <property type="entry name" value="Asp_Glu_race"/>
    <property type="match status" value="1"/>
</dbReference>
<sequence length="271" mass="30037">MMANAHETKGPVAPALIIDSGSGGLSIWGHIRRHTPWLPTLYLADFGFYPYGDKSEQEIETRVRHIVEQVCECYPAQLIVVACNTASTVVLDHLRARFQQPVVGVVPAIKTAATHTKKQVIGLLATQGTVRRAYTDELIRDFARHCQVIKVGAPDLVQWGEDWVRGRSPDMARLRGVIQPFLEAEADQVVLGCTHFPLLKPFLYQLAPDINWVDSGEAIARRVAYLLQAQQSEGGEESTSHRAFYSGDKQDSEWERGAMALGFSSAEQIAL</sequence>
<evidence type="ECO:0000313" key="9">
    <source>
        <dbReference type="Proteomes" id="UP000000238"/>
    </source>
</evidence>
<dbReference type="InterPro" id="IPR018187">
    <property type="entry name" value="Asp/Glu_racemase_AS_1"/>
</dbReference>
<evidence type="ECO:0000256" key="7">
    <source>
        <dbReference type="HAMAP-Rule" id="MF_00258"/>
    </source>
</evidence>
<comment type="pathway">
    <text evidence="7">Cell wall biogenesis; peptidoglycan biosynthesis.</text>
</comment>
<comment type="function">
    <text evidence="7">Provides the (R)-glutamate required for cell wall biosynthesis.</text>
</comment>
<feature type="binding site" evidence="7">
    <location>
        <begin position="194"/>
        <end position="195"/>
    </location>
    <ligand>
        <name>substrate</name>
    </ligand>
</feature>
<dbReference type="InterPro" id="IPR015942">
    <property type="entry name" value="Asp/Glu/hydantoin_racemase"/>
</dbReference>
<dbReference type="Gene3D" id="3.40.50.1860">
    <property type="match status" value="2"/>
</dbReference>
<dbReference type="PANTHER" id="PTHR21198:SF2">
    <property type="entry name" value="GLUTAMATE RACEMASE"/>
    <property type="match status" value="1"/>
</dbReference>
<keyword evidence="4 7" id="KW-0573">Peptidoglycan synthesis</keyword>
<feature type="active site" description="Proton donor/acceptor" evidence="7">
    <location>
        <position position="83"/>
    </location>
</feature>
<comment type="catalytic activity">
    <reaction evidence="1 7">
        <text>L-glutamate = D-glutamate</text>
        <dbReference type="Rhea" id="RHEA:12813"/>
        <dbReference type="ChEBI" id="CHEBI:29985"/>
        <dbReference type="ChEBI" id="CHEBI:29986"/>
        <dbReference type="EC" id="5.1.1.3"/>
    </reaction>
</comment>
<keyword evidence="3 7" id="KW-0133">Cell shape</keyword>
<evidence type="ECO:0000313" key="8">
    <source>
        <dbReference type="EMBL" id="ABC31762.1"/>
    </source>
</evidence>
<keyword evidence="5 7" id="KW-0413">Isomerase</keyword>
<comment type="similarity">
    <text evidence="7">Belongs to the aspartate/glutamate racemases family.</text>
</comment>
<evidence type="ECO:0000256" key="3">
    <source>
        <dbReference type="ARBA" id="ARBA00022960"/>
    </source>
</evidence>
<protein>
    <recommendedName>
        <fullName evidence="2 7">Glutamate racemase</fullName>
        <ecNumber evidence="2 7">5.1.1.3</ecNumber>
    </recommendedName>
</protein>
<dbReference type="HOGENOM" id="CLU_052344_2_0_6"/>
<dbReference type="PANTHER" id="PTHR21198">
    <property type="entry name" value="GLUTAMATE RACEMASE"/>
    <property type="match status" value="1"/>
</dbReference>